<dbReference type="AlphaFoldDB" id="A0AAE9XN64"/>
<evidence type="ECO:0000313" key="16">
    <source>
        <dbReference type="Proteomes" id="UP001179600"/>
    </source>
</evidence>
<dbReference type="InterPro" id="IPR036097">
    <property type="entry name" value="HisK_dim/P_sf"/>
</dbReference>
<dbReference type="SMART" id="SM00387">
    <property type="entry name" value="HATPase_c"/>
    <property type="match status" value="1"/>
</dbReference>
<dbReference type="Pfam" id="PF00512">
    <property type="entry name" value="HisKA"/>
    <property type="match status" value="1"/>
</dbReference>
<dbReference type="EC" id="2.7.13.3" evidence="3"/>
<dbReference type="CDD" id="cd00082">
    <property type="entry name" value="HisKA"/>
    <property type="match status" value="1"/>
</dbReference>
<feature type="domain" description="HAMP" evidence="14">
    <location>
        <begin position="217"/>
        <end position="271"/>
    </location>
</feature>
<dbReference type="PANTHER" id="PTHR45528:SF12">
    <property type="entry name" value="SENSOR HISTIDINE KINASE ARSS"/>
    <property type="match status" value="1"/>
</dbReference>
<dbReference type="Gene3D" id="1.10.287.130">
    <property type="match status" value="1"/>
</dbReference>
<evidence type="ECO:0000256" key="4">
    <source>
        <dbReference type="ARBA" id="ARBA00015735"/>
    </source>
</evidence>
<keyword evidence="11 12" id="KW-0472">Membrane</keyword>
<dbReference type="FunFam" id="3.30.565.10:FF:000006">
    <property type="entry name" value="Sensor histidine kinase WalK"/>
    <property type="match status" value="1"/>
</dbReference>
<feature type="transmembrane region" description="Helical" evidence="12">
    <location>
        <begin position="197"/>
        <end position="220"/>
    </location>
</feature>
<dbReference type="PRINTS" id="PR00344">
    <property type="entry name" value="BCTRLSENSOR"/>
</dbReference>
<dbReference type="InterPro" id="IPR005467">
    <property type="entry name" value="His_kinase_dom"/>
</dbReference>
<dbReference type="InterPro" id="IPR050398">
    <property type="entry name" value="HssS/ArlS-like"/>
</dbReference>
<dbReference type="SMART" id="SM00388">
    <property type="entry name" value="HisKA"/>
    <property type="match status" value="1"/>
</dbReference>
<dbReference type="InterPro" id="IPR003661">
    <property type="entry name" value="HisK_dim/P_dom"/>
</dbReference>
<evidence type="ECO:0000256" key="1">
    <source>
        <dbReference type="ARBA" id="ARBA00000085"/>
    </source>
</evidence>
<dbReference type="CDD" id="cd06225">
    <property type="entry name" value="HAMP"/>
    <property type="match status" value="1"/>
</dbReference>
<dbReference type="SUPFAM" id="SSF158472">
    <property type="entry name" value="HAMP domain-like"/>
    <property type="match status" value="1"/>
</dbReference>
<feature type="transmembrane region" description="Helical" evidence="12">
    <location>
        <begin position="20"/>
        <end position="41"/>
    </location>
</feature>
<keyword evidence="9 12" id="KW-1133">Transmembrane helix</keyword>
<keyword evidence="5" id="KW-0597">Phosphoprotein</keyword>
<dbReference type="InterPro" id="IPR003660">
    <property type="entry name" value="HAMP_dom"/>
</dbReference>
<comment type="catalytic activity">
    <reaction evidence="1">
        <text>ATP + protein L-histidine = ADP + protein N-phospho-L-histidine.</text>
        <dbReference type="EC" id="2.7.13.3"/>
    </reaction>
</comment>
<evidence type="ECO:0000256" key="6">
    <source>
        <dbReference type="ARBA" id="ARBA00022679"/>
    </source>
</evidence>
<evidence type="ECO:0000256" key="12">
    <source>
        <dbReference type="SAM" id="Phobius"/>
    </source>
</evidence>
<keyword evidence="7 12" id="KW-0812">Transmembrane</keyword>
<keyword evidence="10" id="KW-0902">Two-component regulatory system</keyword>
<dbReference type="InterPro" id="IPR041610">
    <property type="entry name" value="ArlS_N"/>
</dbReference>
<dbReference type="Gene3D" id="6.10.340.10">
    <property type="match status" value="1"/>
</dbReference>
<dbReference type="SUPFAM" id="SSF47384">
    <property type="entry name" value="Homodimeric domain of signal transducing histidine kinase"/>
    <property type="match status" value="1"/>
</dbReference>
<evidence type="ECO:0000313" key="15">
    <source>
        <dbReference type="EMBL" id="WCG22379.1"/>
    </source>
</evidence>
<dbReference type="InterPro" id="IPR004358">
    <property type="entry name" value="Sig_transdc_His_kin-like_C"/>
</dbReference>
<comment type="subcellular location">
    <subcellularLocation>
        <location evidence="2">Membrane</location>
        <topology evidence="2">Multi-pass membrane protein</topology>
    </subcellularLocation>
</comment>
<feature type="domain" description="Histidine kinase" evidence="13">
    <location>
        <begin position="279"/>
        <end position="495"/>
    </location>
</feature>
<dbReference type="PANTHER" id="PTHR45528">
    <property type="entry name" value="SENSOR HISTIDINE KINASE CPXA"/>
    <property type="match status" value="1"/>
</dbReference>
<evidence type="ECO:0000256" key="9">
    <source>
        <dbReference type="ARBA" id="ARBA00022989"/>
    </source>
</evidence>
<evidence type="ECO:0000256" key="2">
    <source>
        <dbReference type="ARBA" id="ARBA00004141"/>
    </source>
</evidence>
<evidence type="ECO:0000256" key="8">
    <source>
        <dbReference type="ARBA" id="ARBA00022777"/>
    </source>
</evidence>
<protein>
    <recommendedName>
        <fullName evidence="4">Signal transduction histidine-protein kinase ArlS</fullName>
        <ecNumber evidence="3">2.7.13.3</ecNumber>
    </recommendedName>
</protein>
<dbReference type="Pfam" id="PF02518">
    <property type="entry name" value="HATPase_c"/>
    <property type="match status" value="1"/>
</dbReference>
<dbReference type="SMART" id="SM00304">
    <property type="entry name" value="HAMP"/>
    <property type="match status" value="1"/>
</dbReference>
<evidence type="ECO:0000259" key="14">
    <source>
        <dbReference type="PROSITE" id="PS50885"/>
    </source>
</evidence>
<dbReference type="PROSITE" id="PS50109">
    <property type="entry name" value="HIS_KIN"/>
    <property type="match status" value="1"/>
</dbReference>
<dbReference type="Gene3D" id="3.30.565.10">
    <property type="entry name" value="Histidine kinase-like ATPase, C-terminal domain"/>
    <property type="match status" value="1"/>
</dbReference>
<evidence type="ECO:0000256" key="7">
    <source>
        <dbReference type="ARBA" id="ARBA00022692"/>
    </source>
</evidence>
<dbReference type="Pfam" id="PF18719">
    <property type="entry name" value="ArlS_N"/>
    <property type="match status" value="1"/>
</dbReference>
<dbReference type="Proteomes" id="UP001179600">
    <property type="component" value="Chromosome"/>
</dbReference>
<evidence type="ECO:0000256" key="10">
    <source>
        <dbReference type="ARBA" id="ARBA00023012"/>
    </source>
</evidence>
<accession>A0AAE9XN64</accession>
<keyword evidence="6" id="KW-0808">Transferase</keyword>
<name>A0AAE9XN64_9ENTE</name>
<gene>
    <name evidence="15" type="ORF">PML95_08255</name>
</gene>
<dbReference type="EMBL" id="CP116507">
    <property type="protein sequence ID" value="WCG22379.1"/>
    <property type="molecule type" value="Genomic_DNA"/>
</dbReference>
<dbReference type="GO" id="GO:0000155">
    <property type="term" value="F:phosphorelay sensor kinase activity"/>
    <property type="evidence" value="ECO:0007669"/>
    <property type="project" value="InterPro"/>
</dbReference>
<dbReference type="SUPFAM" id="SSF55874">
    <property type="entry name" value="ATPase domain of HSP90 chaperone/DNA topoisomerase II/histidine kinase"/>
    <property type="match status" value="1"/>
</dbReference>
<sequence>MKRLKEWWESQPFKIGLSFKWTLMTSVFVFVIVTIFSVVTYKTSFAILVKQERENIEMTLDHITKRLSTSQNELSIRNTTYYLREGNSQPSIEPIDQTLEANLIRLNTFISELSQPELSVSVYNLDKKLVFETRNTGYPYVGSNSKRIEEQKVGNLSGFVAYQPVFSQKTGEQTGYVQLFYDLSSVYEVRRKLLNTLVTLVLLGLVVSFVLGFILSTYFLRPLKQITEIINQIKNDPQVDVRIPEMNRHDEFGDLAEVFNDMMDRMQKFIEQQQQFVGDVSHELRTPVAIIEGHLKLLNRWGKDDPEILEESLEASLQEITRMKSLVQEMLDLSRIEQVEFQHKHDTSLAKEVIHQTVNNFTLLYEDFIFILDDDLSEEKEVKMYRNHFEQVLIILLDNAVKYSLDRKEIHVSVSSTMNTLEIAVQDYGEGIAEEDLDRVFNRFYRVDKARSRHKGGNGLGLAIAKELIENYRGAIQVDSVLGHGTVFRIQLPIK</sequence>
<evidence type="ECO:0000259" key="13">
    <source>
        <dbReference type="PROSITE" id="PS50109"/>
    </source>
</evidence>
<dbReference type="PROSITE" id="PS50885">
    <property type="entry name" value="HAMP"/>
    <property type="match status" value="1"/>
</dbReference>
<reference evidence="15" key="1">
    <citation type="submission" date="2023-01" db="EMBL/GenBank/DDBJ databases">
        <title>Oxazolidinone resistance genes in florfenicol resistant enterococci from beef cattle and veal calves at slaughter.</title>
        <authorList>
            <person name="Biggel M."/>
        </authorList>
    </citation>
    <scope>NUCLEOTIDE SEQUENCE</scope>
    <source>
        <strain evidence="15">K204-1</strain>
    </source>
</reference>
<dbReference type="InterPro" id="IPR003594">
    <property type="entry name" value="HATPase_dom"/>
</dbReference>
<organism evidence="15 16">
    <name type="scientific">Vagococcus lutrae</name>
    <dbReference type="NCBI Taxonomy" id="81947"/>
    <lineage>
        <taxon>Bacteria</taxon>
        <taxon>Bacillati</taxon>
        <taxon>Bacillota</taxon>
        <taxon>Bacilli</taxon>
        <taxon>Lactobacillales</taxon>
        <taxon>Enterococcaceae</taxon>
        <taxon>Vagococcus</taxon>
    </lineage>
</organism>
<keyword evidence="8 15" id="KW-0418">Kinase</keyword>
<dbReference type="InterPro" id="IPR036890">
    <property type="entry name" value="HATPase_C_sf"/>
</dbReference>
<dbReference type="GO" id="GO:0016020">
    <property type="term" value="C:membrane"/>
    <property type="evidence" value="ECO:0007669"/>
    <property type="project" value="UniProtKB-SubCell"/>
</dbReference>
<dbReference type="FunFam" id="1.10.287.130:FF:000001">
    <property type="entry name" value="Two-component sensor histidine kinase"/>
    <property type="match status" value="1"/>
</dbReference>
<evidence type="ECO:0000256" key="5">
    <source>
        <dbReference type="ARBA" id="ARBA00022553"/>
    </source>
</evidence>
<proteinExistence type="predicted"/>
<dbReference type="RefSeq" id="WP_126761447.1">
    <property type="nucleotide sequence ID" value="NZ_BKBT01000001.1"/>
</dbReference>
<evidence type="ECO:0000256" key="11">
    <source>
        <dbReference type="ARBA" id="ARBA00023136"/>
    </source>
</evidence>
<evidence type="ECO:0000256" key="3">
    <source>
        <dbReference type="ARBA" id="ARBA00012438"/>
    </source>
</evidence>
<dbReference type="Pfam" id="PF00672">
    <property type="entry name" value="HAMP"/>
    <property type="match status" value="1"/>
</dbReference>